<dbReference type="RefSeq" id="WP_286662170.1">
    <property type="nucleotide sequence ID" value="NZ_JASZYV010000005.1"/>
</dbReference>
<comment type="caution">
    <text evidence="2">The sequence shown here is derived from an EMBL/GenBank/DDBJ whole genome shotgun (WGS) entry which is preliminary data.</text>
</comment>
<protein>
    <recommendedName>
        <fullName evidence="4">Leucine-binding protein domain-containing protein</fullName>
    </recommendedName>
</protein>
<reference evidence="2" key="1">
    <citation type="submission" date="2023-06" db="EMBL/GenBank/DDBJ databases">
        <authorList>
            <person name="Jiang Y."/>
            <person name="Liu Q."/>
        </authorList>
    </citation>
    <scope>NUCLEOTIDE SEQUENCE</scope>
    <source>
        <strain evidence="2">CGMCC 1.12089</strain>
    </source>
</reference>
<name>A0ABT7NGQ2_9BURK</name>
<organism evidence="2 3">
    <name type="scientific">Variovorax dokdonensis</name>
    <dbReference type="NCBI Taxonomy" id="344883"/>
    <lineage>
        <taxon>Bacteria</taxon>
        <taxon>Pseudomonadati</taxon>
        <taxon>Pseudomonadota</taxon>
        <taxon>Betaproteobacteria</taxon>
        <taxon>Burkholderiales</taxon>
        <taxon>Comamonadaceae</taxon>
        <taxon>Variovorax</taxon>
    </lineage>
</organism>
<sequence length="224" mass="23573">MRRIFRIGTVAALVLLAAGTLQAAELSQKADRLHVSGMLDGSAAREFAGRLQQGGVRVVVFEDALGGSADVAVAYAQAIQAAGVETEVVGQCHAACAYAFLAGRSHRFGEGDQVNALLIPVAARPGAQELGTRWRGDAARQTLAEFTDVDAAAASAVPAASAPSSPARGSRRWQPEHGLLFVSSPTLFGRIYNTYYCDGSQGRDFTRCELLPDADPRQLGIVSD</sequence>
<feature type="signal peptide" evidence="1">
    <location>
        <begin position="1"/>
        <end position="23"/>
    </location>
</feature>
<dbReference type="Proteomes" id="UP001174908">
    <property type="component" value="Unassembled WGS sequence"/>
</dbReference>
<proteinExistence type="predicted"/>
<evidence type="ECO:0000256" key="1">
    <source>
        <dbReference type="SAM" id="SignalP"/>
    </source>
</evidence>
<keyword evidence="1" id="KW-0732">Signal</keyword>
<evidence type="ECO:0000313" key="2">
    <source>
        <dbReference type="EMBL" id="MDM0047065.1"/>
    </source>
</evidence>
<feature type="chain" id="PRO_5045094127" description="Leucine-binding protein domain-containing protein" evidence="1">
    <location>
        <begin position="24"/>
        <end position="224"/>
    </location>
</feature>
<accession>A0ABT7NGQ2</accession>
<keyword evidence="3" id="KW-1185">Reference proteome</keyword>
<evidence type="ECO:0000313" key="3">
    <source>
        <dbReference type="Proteomes" id="UP001174908"/>
    </source>
</evidence>
<dbReference type="EMBL" id="JASZYV010000005">
    <property type="protein sequence ID" value="MDM0047065.1"/>
    <property type="molecule type" value="Genomic_DNA"/>
</dbReference>
<gene>
    <name evidence="2" type="ORF">QTH91_21415</name>
</gene>
<evidence type="ECO:0008006" key="4">
    <source>
        <dbReference type="Google" id="ProtNLM"/>
    </source>
</evidence>